<dbReference type="InterPro" id="IPR051590">
    <property type="entry name" value="Replication_Regulatory_Kinase"/>
</dbReference>
<feature type="compositionally biased region" description="Polar residues" evidence="5">
    <location>
        <begin position="185"/>
        <end position="205"/>
    </location>
</feature>
<dbReference type="FunFam" id="6.10.250.3410:FF:000001">
    <property type="entry name" value="Protein DBF4 homolog A"/>
    <property type="match status" value="1"/>
</dbReference>
<dbReference type="GO" id="GO:1901987">
    <property type="term" value="P:regulation of cell cycle phase transition"/>
    <property type="evidence" value="ECO:0007669"/>
    <property type="project" value="TreeGrafter"/>
</dbReference>
<dbReference type="InterPro" id="IPR036420">
    <property type="entry name" value="BRCT_dom_sf"/>
</dbReference>
<name>A0A6A6AW14_9PEZI</name>
<feature type="region of interest" description="Disordered" evidence="5">
    <location>
        <begin position="401"/>
        <end position="490"/>
    </location>
</feature>
<sequence>MAAVSVPSPSHAPHTMTTRRVPLANVPNATNSPYRPPAAAAAKRPRPHAQDQRDFIYGQGPPNKKQIVEEGDADHRRHALLKRAGYSHPTALQKKLEAVRDGKSAQKPVDKSHNKAVQDNYETIRQWQKHYRKVFPHYVFYFESIPAEARSKAVRQLLYLGAREEKFFSKDVTHVITTRPIPPEQSVSSSVDLRATPSNAITSPESKGEVRTINPSLLNRSNDQHAQRSRLGLDLTAQRKSGISTTQGLFQDVETRRHASSGDILVKAREMGMKIWALEKLDRILNTMFNTDTGEQPHAHNTRGNAALAAKANKGADLSQLLRNEKVNGPADRDLGVATKDMAHFRAYYVYVHCMNEKYRPVIVREYPRVPTKEEGKWPQFRLTGPGRCPFVEDPAHVRKLQMEQQKPSQPKTERAVSAAPRTRAASAALEAARMRGAAPKAEERPPLEENDSVSRRRISNTEQSTDMVSKPLDPPKLIPAKRSNTADSMPPLFDSAQAGLRSAPRFVGGEPVASGVQPSNVTSAIRSQMISSTAAAPGARGNTSKELQNLSRKVLEKNSAPNSMNSSYLAEVRAALNGDRTTLPRAAKRKAQETLTNIHEDSEEEHNPRRVVVPRKNKPVERDPKPGYCENCREKFDDFEIHTVSRKHRKFALTPDNWTELDALLNQLERPVL</sequence>
<dbReference type="InterPro" id="IPR006572">
    <property type="entry name" value="Znf_DBF"/>
</dbReference>
<dbReference type="EMBL" id="ML995545">
    <property type="protein sequence ID" value="KAF2135890.1"/>
    <property type="molecule type" value="Genomic_DNA"/>
</dbReference>
<dbReference type="PANTHER" id="PTHR15375">
    <property type="entry name" value="ACTIVATOR OF S-PHASE KINASE-RELATED"/>
    <property type="match status" value="1"/>
</dbReference>
<dbReference type="InterPro" id="IPR013939">
    <property type="entry name" value="Regulatory_Dfp1/Him1"/>
</dbReference>
<evidence type="ECO:0000313" key="7">
    <source>
        <dbReference type="EMBL" id="KAF2135890.1"/>
    </source>
</evidence>
<feature type="region of interest" description="Disordered" evidence="5">
    <location>
        <begin position="587"/>
        <end position="610"/>
    </location>
</feature>
<dbReference type="Gene3D" id="3.40.50.10190">
    <property type="entry name" value="BRCT domain"/>
    <property type="match status" value="2"/>
</dbReference>
<keyword evidence="8" id="KW-1185">Reference proteome</keyword>
<dbReference type="Pfam" id="PF22437">
    <property type="entry name" value="DBF4_BRCT"/>
    <property type="match status" value="1"/>
</dbReference>
<dbReference type="GeneID" id="54293114"/>
<evidence type="ECO:0000256" key="1">
    <source>
        <dbReference type="ARBA" id="ARBA00022723"/>
    </source>
</evidence>
<dbReference type="Pfam" id="PF08630">
    <property type="entry name" value="Dfp1_Him1_M"/>
    <property type="match status" value="1"/>
</dbReference>
<feature type="region of interest" description="Disordered" evidence="5">
    <location>
        <begin position="181"/>
        <end position="210"/>
    </location>
</feature>
<dbReference type="GO" id="GO:0043539">
    <property type="term" value="F:protein serine/threonine kinase activator activity"/>
    <property type="evidence" value="ECO:0007669"/>
    <property type="project" value="TreeGrafter"/>
</dbReference>
<dbReference type="GO" id="GO:0003676">
    <property type="term" value="F:nucleic acid binding"/>
    <property type="evidence" value="ECO:0007669"/>
    <property type="project" value="InterPro"/>
</dbReference>
<evidence type="ECO:0000259" key="6">
    <source>
        <dbReference type="PROSITE" id="PS51265"/>
    </source>
</evidence>
<evidence type="ECO:0000256" key="3">
    <source>
        <dbReference type="ARBA" id="ARBA00022833"/>
    </source>
</evidence>
<dbReference type="SMART" id="SM00586">
    <property type="entry name" value="ZnF_DBF"/>
    <property type="match status" value="1"/>
</dbReference>
<dbReference type="InterPro" id="IPR038545">
    <property type="entry name" value="Znf_DBF_sf"/>
</dbReference>
<protein>
    <recommendedName>
        <fullName evidence="6">DBF4-type domain-containing protein</fullName>
    </recommendedName>
</protein>
<dbReference type="Gene3D" id="6.10.250.3410">
    <property type="entry name" value="DBF zinc finger"/>
    <property type="match status" value="1"/>
</dbReference>
<evidence type="ECO:0000313" key="8">
    <source>
        <dbReference type="Proteomes" id="UP000799438"/>
    </source>
</evidence>
<evidence type="ECO:0000256" key="5">
    <source>
        <dbReference type="SAM" id="MobiDB-lite"/>
    </source>
</evidence>
<dbReference type="Proteomes" id="UP000799438">
    <property type="component" value="Unassembled WGS sequence"/>
</dbReference>
<keyword evidence="2 4" id="KW-0863">Zinc-finger</keyword>
<dbReference type="OrthoDB" id="21380at2759"/>
<keyword evidence="1" id="KW-0479">Metal-binding</keyword>
<feature type="domain" description="DBF4-type" evidence="6">
    <location>
        <begin position="623"/>
        <end position="672"/>
    </location>
</feature>
<dbReference type="AlphaFoldDB" id="A0A6A6AW14"/>
<dbReference type="InterPro" id="IPR055116">
    <property type="entry name" value="DBF4_BRCT"/>
</dbReference>
<evidence type="ECO:0000256" key="2">
    <source>
        <dbReference type="ARBA" id="ARBA00022771"/>
    </source>
</evidence>
<dbReference type="RefSeq" id="XP_033391608.1">
    <property type="nucleotide sequence ID" value="XM_033535620.1"/>
</dbReference>
<dbReference type="PROSITE" id="PS51265">
    <property type="entry name" value="ZF_DBF4"/>
    <property type="match status" value="1"/>
</dbReference>
<keyword evidence="3" id="KW-0862">Zinc</keyword>
<organism evidence="7 8">
    <name type="scientific">Aplosporella prunicola CBS 121167</name>
    <dbReference type="NCBI Taxonomy" id="1176127"/>
    <lineage>
        <taxon>Eukaryota</taxon>
        <taxon>Fungi</taxon>
        <taxon>Dikarya</taxon>
        <taxon>Ascomycota</taxon>
        <taxon>Pezizomycotina</taxon>
        <taxon>Dothideomycetes</taxon>
        <taxon>Dothideomycetes incertae sedis</taxon>
        <taxon>Botryosphaeriales</taxon>
        <taxon>Aplosporellaceae</taxon>
        <taxon>Aplosporella</taxon>
    </lineage>
</organism>
<dbReference type="SUPFAM" id="SSF52113">
    <property type="entry name" value="BRCT domain"/>
    <property type="match status" value="1"/>
</dbReference>
<dbReference type="GO" id="GO:0008270">
    <property type="term" value="F:zinc ion binding"/>
    <property type="evidence" value="ECO:0007669"/>
    <property type="project" value="UniProtKB-KW"/>
</dbReference>
<dbReference type="GO" id="GO:0010571">
    <property type="term" value="P:positive regulation of nuclear cell cycle DNA replication"/>
    <property type="evidence" value="ECO:0007669"/>
    <property type="project" value="TreeGrafter"/>
</dbReference>
<evidence type="ECO:0000256" key="4">
    <source>
        <dbReference type="PROSITE-ProRule" id="PRU00600"/>
    </source>
</evidence>
<dbReference type="PANTHER" id="PTHR15375:SF26">
    <property type="entry name" value="PROTEIN CHIFFON"/>
    <property type="match status" value="1"/>
</dbReference>
<proteinExistence type="predicted"/>
<feature type="compositionally biased region" description="Low complexity" evidence="5">
    <location>
        <begin position="416"/>
        <end position="439"/>
    </location>
</feature>
<gene>
    <name evidence="7" type="ORF">K452DRAFT_157755</name>
</gene>
<dbReference type="GO" id="GO:0031431">
    <property type="term" value="C:Dbf4-dependent protein kinase complex"/>
    <property type="evidence" value="ECO:0007669"/>
    <property type="project" value="TreeGrafter"/>
</dbReference>
<reference evidence="7" key="1">
    <citation type="journal article" date="2020" name="Stud. Mycol.">
        <title>101 Dothideomycetes genomes: a test case for predicting lifestyles and emergence of pathogens.</title>
        <authorList>
            <person name="Haridas S."/>
            <person name="Albert R."/>
            <person name="Binder M."/>
            <person name="Bloem J."/>
            <person name="Labutti K."/>
            <person name="Salamov A."/>
            <person name="Andreopoulos B."/>
            <person name="Baker S."/>
            <person name="Barry K."/>
            <person name="Bills G."/>
            <person name="Bluhm B."/>
            <person name="Cannon C."/>
            <person name="Castanera R."/>
            <person name="Culley D."/>
            <person name="Daum C."/>
            <person name="Ezra D."/>
            <person name="Gonzalez J."/>
            <person name="Henrissat B."/>
            <person name="Kuo A."/>
            <person name="Liang C."/>
            <person name="Lipzen A."/>
            <person name="Lutzoni F."/>
            <person name="Magnuson J."/>
            <person name="Mondo S."/>
            <person name="Nolan M."/>
            <person name="Ohm R."/>
            <person name="Pangilinan J."/>
            <person name="Park H.-J."/>
            <person name="Ramirez L."/>
            <person name="Alfaro M."/>
            <person name="Sun H."/>
            <person name="Tritt A."/>
            <person name="Yoshinaga Y."/>
            <person name="Zwiers L.-H."/>
            <person name="Turgeon B."/>
            <person name="Goodwin S."/>
            <person name="Spatafora J."/>
            <person name="Crous P."/>
            <person name="Grigoriev I."/>
        </authorList>
    </citation>
    <scope>NUCLEOTIDE SEQUENCE</scope>
    <source>
        <strain evidence="7">CBS 121167</strain>
    </source>
</reference>
<accession>A0A6A6AW14</accession>
<dbReference type="Pfam" id="PF07535">
    <property type="entry name" value="zf-DBF"/>
    <property type="match status" value="1"/>
</dbReference>
<feature type="region of interest" description="Disordered" evidence="5">
    <location>
        <begin position="1"/>
        <end position="65"/>
    </location>
</feature>